<organism evidence="1 2">
    <name type="scientific">Cyclonatronum proteinivorum</name>
    <dbReference type="NCBI Taxonomy" id="1457365"/>
    <lineage>
        <taxon>Bacteria</taxon>
        <taxon>Pseudomonadati</taxon>
        <taxon>Balneolota</taxon>
        <taxon>Balneolia</taxon>
        <taxon>Balneolales</taxon>
        <taxon>Cyclonatronaceae</taxon>
        <taxon>Cyclonatronum</taxon>
    </lineage>
</organism>
<name>A0A345UFT4_9BACT</name>
<proteinExistence type="predicted"/>
<reference evidence="1 2" key="1">
    <citation type="submission" date="2018-03" db="EMBL/GenBank/DDBJ databases">
        <title>Phenotypic and genomic properties of Cyclonatronum proteinivorum gen. nov., sp. nov., a haloalkaliphilic bacteroidete from soda lakes possessing Na+-translocating rhodopsin.</title>
        <authorList>
            <person name="Toshchakov S.V."/>
            <person name="Korzhenkov A."/>
            <person name="Samarov N.I."/>
            <person name="Kublanov I.V."/>
            <person name="Muntyan M.S."/>
            <person name="Sorokin D.Y."/>
        </authorList>
    </citation>
    <scope>NUCLEOTIDE SEQUENCE [LARGE SCALE GENOMIC DNA]</scope>
    <source>
        <strain evidence="1 2">Omega</strain>
    </source>
</reference>
<sequence>MPTVTLRVSQDSLHKLYELLDQLPEVEILKGETDFNADKAYLKEALDTMLDDSNRVVSLEELQRNMEEVISRHEN</sequence>
<gene>
    <name evidence="1" type="ORF">CYPRO_0047</name>
</gene>
<evidence type="ECO:0000313" key="1">
    <source>
        <dbReference type="EMBL" id="AXI99335.1"/>
    </source>
</evidence>
<dbReference type="KEGG" id="cprv:CYPRO_0047"/>
<evidence type="ECO:0000313" key="2">
    <source>
        <dbReference type="Proteomes" id="UP000254808"/>
    </source>
</evidence>
<dbReference type="Proteomes" id="UP000254808">
    <property type="component" value="Chromosome"/>
</dbReference>
<dbReference type="AlphaFoldDB" id="A0A345UFT4"/>
<accession>A0A345UFT4</accession>
<dbReference type="EMBL" id="CP027806">
    <property type="protein sequence ID" value="AXI99335.1"/>
    <property type="molecule type" value="Genomic_DNA"/>
</dbReference>
<keyword evidence="2" id="KW-1185">Reference proteome</keyword>
<protein>
    <submittedName>
        <fullName evidence="1">Uncharacterized protein</fullName>
    </submittedName>
</protein>